<dbReference type="PANTHER" id="PTHR36700:SF1">
    <property type="entry name" value="CRISPR SYSTEM CMR SUBUNIT CMR4"/>
    <property type="match status" value="1"/>
</dbReference>
<evidence type="ECO:0000256" key="1">
    <source>
        <dbReference type="ARBA" id="ARBA00023118"/>
    </source>
</evidence>
<sequence>MKLYIFTKHNINWKPYRGVLHLSIAKLHGLLVLGYSVTPLHPGSGRAPGAVDQVVQKDPLGYPIVFASSVKGAFKAECARRVAQICNRDCFDEGRIKCSESGSTEESKELACELNCRICCCLFGSEPSASEQEAGLFSVLDFIPLFFPIPSLSEGYVYLTTPYLVKRALAILDVVNSQDLETLRKFLEEVVSNEDKLTDNKVLTTITNKHEIYVSTTKFFAESITIQDQNLSLLEKCGPLAKNLRNKIVVMSDANGPIYVEKGMIRVTRIRLRLDTKTVSEGGLWTEEYIPQGTIFLGGFVVPNPVRKNSYCPESVEPIDVLRKTLGNVCETYAVIGGKETIGRGMIKLKLHPCGATA</sequence>
<dbReference type="PANTHER" id="PTHR36700">
    <property type="entry name" value="CRISPR SYSTEM CMR SUBUNIT CMR4"/>
    <property type="match status" value="1"/>
</dbReference>
<dbReference type="AlphaFoldDB" id="A0A2R7Y397"/>
<dbReference type="Pfam" id="PF03787">
    <property type="entry name" value="RAMPs"/>
    <property type="match status" value="1"/>
</dbReference>
<protein>
    <submittedName>
        <fullName evidence="3">Type III-B CRISPR module RAMP protein Cmr4</fullName>
    </submittedName>
</protein>
<gene>
    <name evidence="3" type="ORF">B7O98_09545</name>
</gene>
<evidence type="ECO:0000259" key="2">
    <source>
        <dbReference type="Pfam" id="PF03787"/>
    </source>
</evidence>
<organism evidence="3 4">
    <name type="scientific">Zestosphaera tikiterensis</name>
    <dbReference type="NCBI Taxonomy" id="1973259"/>
    <lineage>
        <taxon>Archaea</taxon>
        <taxon>Thermoproteota</taxon>
        <taxon>Thermoprotei</taxon>
        <taxon>Desulfurococcales</taxon>
        <taxon>Desulfurococcaceae</taxon>
        <taxon>Zestosphaera</taxon>
    </lineage>
</organism>
<evidence type="ECO:0000313" key="3">
    <source>
        <dbReference type="EMBL" id="PUA31292.1"/>
    </source>
</evidence>
<dbReference type="InterPro" id="IPR013410">
    <property type="entry name" value="CRISPR-assoc_RAMP_Cmr4"/>
</dbReference>
<accession>A0A2R7Y397</accession>
<comment type="caution">
    <text evidence="3">The sequence shown here is derived from an EMBL/GenBank/DDBJ whole genome shotgun (WGS) entry which is preliminary data.</text>
</comment>
<dbReference type="Proteomes" id="UP000244093">
    <property type="component" value="Unassembled WGS sequence"/>
</dbReference>
<proteinExistence type="predicted"/>
<dbReference type="EMBL" id="NBVN01000015">
    <property type="protein sequence ID" value="PUA31292.1"/>
    <property type="molecule type" value="Genomic_DNA"/>
</dbReference>
<dbReference type="InterPro" id="IPR005537">
    <property type="entry name" value="RAMP_III_fam"/>
</dbReference>
<keyword evidence="1" id="KW-0051">Antiviral defense</keyword>
<reference evidence="3 4" key="1">
    <citation type="journal article" date="2018" name="Syst. Appl. Microbiol.">
        <title>A new symbiotic nanoarchaeote (Candidatus Nanoclepta minutus) and its host (Zestosphaera tikiterensis gen. nov., sp. nov.) from a New Zealand hot spring.</title>
        <authorList>
            <person name="St John E."/>
            <person name="Liu Y."/>
            <person name="Podar M."/>
            <person name="Stott M.B."/>
            <person name="Meneghin J."/>
            <person name="Chen Z."/>
            <person name="Lagutin K."/>
            <person name="Mitchell K."/>
            <person name="Reysenbach A.L."/>
        </authorList>
    </citation>
    <scope>NUCLEOTIDE SEQUENCE [LARGE SCALE GENOMIC DNA]</scope>
    <source>
        <strain evidence="3">NZ3</strain>
    </source>
</reference>
<feature type="domain" description="CRISPR type III-associated protein" evidence="2">
    <location>
        <begin position="37"/>
        <end position="345"/>
    </location>
</feature>
<dbReference type="GO" id="GO:0051607">
    <property type="term" value="P:defense response to virus"/>
    <property type="evidence" value="ECO:0007669"/>
    <property type="project" value="UniProtKB-KW"/>
</dbReference>
<dbReference type="NCBIfam" id="TIGR02580">
    <property type="entry name" value="cas_RAMP_Cmr4"/>
    <property type="match status" value="1"/>
</dbReference>
<evidence type="ECO:0000313" key="4">
    <source>
        <dbReference type="Proteomes" id="UP000244093"/>
    </source>
</evidence>
<name>A0A2R7Y397_9CREN</name>